<evidence type="ECO:0000313" key="3">
    <source>
        <dbReference type="Proteomes" id="UP000663879"/>
    </source>
</evidence>
<name>A0A813MN77_9BILA</name>
<dbReference type="Proteomes" id="UP000663879">
    <property type="component" value="Unassembled WGS sequence"/>
</dbReference>
<proteinExistence type="predicted"/>
<comment type="caution">
    <text evidence="2">The sequence shown here is derived from an EMBL/GenBank/DDBJ whole genome shotgun (WGS) entry which is preliminary data.</text>
</comment>
<dbReference type="EMBL" id="CAJNOC010000149">
    <property type="protein sequence ID" value="CAF0719695.1"/>
    <property type="molecule type" value="Genomic_DNA"/>
</dbReference>
<gene>
    <name evidence="2" type="ORF">OXX778_LOCUS2063</name>
</gene>
<reference evidence="2" key="1">
    <citation type="submission" date="2021-02" db="EMBL/GenBank/DDBJ databases">
        <authorList>
            <person name="Nowell W R."/>
        </authorList>
    </citation>
    <scope>NUCLEOTIDE SEQUENCE</scope>
    <source>
        <strain evidence="2">Ploen Becks lab</strain>
    </source>
</reference>
<feature type="chain" id="PRO_5032978475" evidence="1">
    <location>
        <begin position="18"/>
        <end position="199"/>
    </location>
</feature>
<organism evidence="2 3">
    <name type="scientific">Brachionus calyciflorus</name>
    <dbReference type="NCBI Taxonomy" id="104777"/>
    <lineage>
        <taxon>Eukaryota</taxon>
        <taxon>Metazoa</taxon>
        <taxon>Spiralia</taxon>
        <taxon>Gnathifera</taxon>
        <taxon>Rotifera</taxon>
        <taxon>Eurotatoria</taxon>
        <taxon>Monogononta</taxon>
        <taxon>Pseudotrocha</taxon>
        <taxon>Ploima</taxon>
        <taxon>Brachionidae</taxon>
        <taxon>Brachionus</taxon>
    </lineage>
</organism>
<evidence type="ECO:0000313" key="2">
    <source>
        <dbReference type="EMBL" id="CAF0719695.1"/>
    </source>
</evidence>
<evidence type="ECO:0000256" key="1">
    <source>
        <dbReference type="SAM" id="SignalP"/>
    </source>
</evidence>
<protein>
    <submittedName>
        <fullName evidence="2">Uncharacterized protein</fullName>
    </submittedName>
</protein>
<dbReference type="AlphaFoldDB" id="A0A813MN77"/>
<dbReference type="OrthoDB" id="10584525at2759"/>
<accession>A0A813MN77</accession>
<sequence>MFKILSVLCLCVLAVSATPIQNEKILGDLLATGQDLLNQAINLLLSTVAANVDLSSLVNIAQLLGLGKRELTDKGFLEDLQNQLSQLGTAALNSVLSQVVANVDLSSLLSLAQLLGIGKRDLAEQQRFLDSLLSIGQQLLGNLDLQALLSQLVLGALGKRDLAEQQRFLDSLLSIGQQLLGNLDLQALLSQLVLGALGK</sequence>
<keyword evidence="3" id="KW-1185">Reference proteome</keyword>
<keyword evidence="1" id="KW-0732">Signal</keyword>
<feature type="signal peptide" evidence="1">
    <location>
        <begin position="1"/>
        <end position="17"/>
    </location>
</feature>